<dbReference type="InterPro" id="IPR001845">
    <property type="entry name" value="HTH_ArsR_DNA-bd_dom"/>
</dbReference>
<dbReference type="AlphaFoldDB" id="A0A399RS76"/>
<sequence length="113" mass="12671">MVEQSAHLDQAFHALADATRRGIIAELARGERTVSRLAEPYEMSLAAVSKHVGVLVGAGLVHRQKVGREQVCTLQRERLAELEQWVATYARFWSERLDVLEMALKQEETKGDG</sequence>
<name>A0A399RS76_9PROT</name>
<dbReference type="OrthoDB" id="9790747at2"/>
<evidence type="ECO:0000313" key="2">
    <source>
        <dbReference type="EMBL" id="RIJ32849.1"/>
    </source>
</evidence>
<dbReference type="InterPro" id="IPR011991">
    <property type="entry name" value="ArsR-like_HTH"/>
</dbReference>
<evidence type="ECO:0000313" key="3">
    <source>
        <dbReference type="Proteomes" id="UP000266385"/>
    </source>
</evidence>
<dbReference type="InterPro" id="IPR036390">
    <property type="entry name" value="WH_DNA-bd_sf"/>
</dbReference>
<dbReference type="Gene3D" id="1.10.10.10">
    <property type="entry name" value="Winged helix-like DNA-binding domain superfamily/Winged helix DNA-binding domain"/>
    <property type="match status" value="1"/>
</dbReference>
<dbReference type="RefSeq" id="WP_119374930.1">
    <property type="nucleotide sequence ID" value="NZ_QWFX01000005.1"/>
</dbReference>
<protein>
    <submittedName>
        <fullName evidence="2">ArsR family transcriptional regulator</fullName>
    </submittedName>
</protein>
<dbReference type="SUPFAM" id="SSF46785">
    <property type="entry name" value="Winged helix' DNA-binding domain"/>
    <property type="match status" value="1"/>
</dbReference>
<accession>A0A399RS76</accession>
<dbReference type="InterPro" id="IPR036388">
    <property type="entry name" value="WH-like_DNA-bd_sf"/>
</dbReference>
<gene>
    <name evidence="2" type="ORF">D1223_03090</name>
</gene>
<dbReference type="PANTHER" id="PTHR38600">
    <property type="entry name" value="TRANSCRIPTIONAL REGULATORY PROTEIN"/>
    <property type="match status" value="1"/>
</dbReference>
<dbReference type="CDD" id="cd00090">
    <property type="entry name" value="HTH_ARSR"/>
    <property type="match status" value="1"/>
</dbReference>
<reference evidence="2 3" key="1">
    <citation type="submission" date="2018-08" db="EMBL/GenBank/DDBJ databases">
        <title>Henriciella mobilis sp. nov., isolated from seawater.</title>
        <authorList>
            <person name="Cheng H."/>
            <person name="Wu Y.-H."/>
            <person name="Xu X.-W."/>
            <person name="Guo L.-L."/>
        </authorList>
    </citation>
    <scope>NUCLEOTIDE SEQUENCE [LARGE SCALE GENOMIC DNA]</scope>
    <source>
        <strain evidence="2 3">JN25</strain>
    </source>
</reference>
<comment type="caution">
    <text evidence="2">The sequence shown here is derived from an EMBL/GenBank/DDBJ whole genome shotgun (WGS) entry which is preliminary data.</text>
</comment>
<organism evidence="2 3">
    <name type="scientific">Henriciella mobilis</name>
    <dbReference type="NCBI Taxonomy" id="2305467"/>
    <lineage>
        <taxon>Bacteria</taxon>
        <taxon>Pseudomonadati</taxon>
        <taxon>Pseudomonadota</taxon>
        <taxon>Alphaproteobacteria</taxon>
        <taxon>Hyphomonadales</taxon>
        <taxon>Hyphomonadaceae</taxon>
        <taxon>Henriciella</taxon>
    </lineage>
</organism>
<dbReference type="PANTHER" id="PTHR38600:SF2">
    <property type="entry name" value="SLL0088 PROTEIN"/>
    <property type="match status" value="1"/>
</dbReference>
<feature type="domain" description="HTH arsR-type" evidence="1">
    <location>
        <begin position="1"/>
        <end position="94"/>
    </location>
</feature>
<dbReference type="PRINTS" id="PR00778">
    <property type="entry name" value="HTHARSR"/>
</dbReference>
<dbReference type="GO" id="GO:0003700">
    <property type="term" value="F:DNA-binding transcription factor activity"/>
    <property type="evidence" value="ECO:0007669"/>
    <property type="project" value="InterPro"/>
</dbReference>
<dbReference type="Pfam" id="PF12840">
    <property type="entry name" value="HTH_20"/>
    <property type="match status" value="1"/>
</dbReference>
<dbReference type="NCBIfam" id="NF033788">
    <property type="entry name" value="HTH_metalloreg"/>
    <property type="match status" value="1"/>
</dbReference>
<dbReference type="Proteomes" id="UP000266385">
    <property type="component" value="Unassembled WGS sequence"/>
</dbReference>
<proteinExistence type="predicted"/>
<evidence type="ECO:0000259" key="1">
    <source>
        <dbReference type="PROSITE" id="PS50987"/>
    </source>
</evidence>
<dbReference type="SMART" id="SM00418">
    <property type="entry name" value="HTH_ARSR"/>
    <property type="match status" value="1"/>
</dbReference>
<dbReference type="PROSITE" id="PS50987">
    <property type="entry name" value="HTH_ARSR_2"/>
    <property type="match status" value="1"/>
</dbReference>
<dbReference type="EMBL" id="QWFX01000005">
    <property type="protein sequence ID" value="RIJ32849.1"/>
    <property type="molecule type" value="Genomic_DNA"/>
</dbReference>
<keyword evidence="3" id="KW-1185">Reference proteome</keyword>